<dbReference type="eggNOG" id="COG4942">
    <property type="taxonomic scope" value="Bacteria"/>
</dbReference>
<reference evidence="6 7" key="1">
    <citation type="journal article" date="2009" name="Stand. Genomic Sci.">
        <title>Complete genome sequence of Streptobacillus moniliformis type strain (9901T).</title>
        <authorList>
            <person name="Nolan M."/>
            <person name="Gronow S."/>
            <person name="Lapidus A."/>
            <person name="Ivanova N."/>
            <person name="Copeland A."/>
            <person name="Lucas S."/>
            <person name="Del Rio T.G."/>
            <person name="Chen F."/>
            <person name="Tice H."/>
            <person name="Pitluck S."/>
            <person name="Cheng J.F."/>
            <person name="Sims D."/>
            <person name="Meincke L."/>
            <person name="Bruce D."/>
            <person name="Goodwin L."/>
            <person name="Brettin T."/>
            <person name="Han C."/>
            <person name="Detter J.C."/>
            <person name="Ovchinikova G."/>
            <person name="Pati A."/>
            <person name="Mavromatis K."/>
            <person name="Mikhailova N."/>
            <person name="Chen A."/>
            <person name="Palaniappan K."/>
            <person name="Land M."/>
            <person name="Hauser L."/>
            <person name="Chang Y.J."/>
            <person name="Jeffries C.D."/>
            <person name="Rohde M."/>
            <person name="Sproer C."/>
            <person name="Goker M."/>
            <person name="Bristow J."/>
            <person name="Eisen J.A."/>
            <person name="Markowitz V."/>
            <person name="Hugenholtz P."/>
            <person name="Kyrpides N.C."/>
            <person name="Klenk H.P."/>
            <person name="Chain P."/>
        </authorList>
    </citation>
    <scope>NUCLEOTIDE SEQUENCE [LARGE SCALE GENOMIC DNA]</scope>
    <source>
        <strain evidence="7">ATCC 14647 / DSM 12112 / NCTC 10651 / 9901</strain>
    </source>
</reference>
<dbReference type="InterPro" id="IPR050570">
    <property type="entry name" value="Cell_wall_metabolism_enzyme"/>
</dbReference>
<dbReference type="PANTHER" id="PTHR21666">
    <property type="entry name" value="PEPTIDASE-RELATED"/>
    <property type="match status" value="1"/>
</dbReference>
<keyword evidence="7" id="KW-1185">Reference proteome</keyword>
<dbReference type="Gene3D" id="1.20.5.340">
    <property type="match status" value="1"/>
</dbReference>
<feature type="region of interest" description="Disordered" evidence="3">
    <location>
        <begin position="264"/>
        <end position="291"/>
    </location>
</feature>
<gene>
    <name evidence="6" type="ordered locus">Smon_1379</name>
</gene>
<dbReference type="GeneID" id="29673271"/>
<sequence length="420" mass="47280">MKKKIMLFLSLLSLASFGNNIDKNKNRINQIDKQVKDNTNKINNNNSKINNAKKDEAAIKKEIQELDALISKLQREYNVIQNEYVSLLKEIGKSEKEIRSSIRKIEESSKKITEGKTDYSNKINTWNKVFNAKVFQKNSFSSESAKKTNDLIKVLEQGQNNIKKIEKYKQQEEIHKKNEEILKNKTQKEAKKVEKKKLELENKREELRKAKINKDRAVKNLQNLQDSLKDENKKIERTNSSLIAEKRRLEQQINAIIAAAKKREEDARKRAQGSNKNQSGNESTDKKEPIKAVVVPKGTGKFIMPINGTIIVAYGQEKTKGITSKGIEIRGSLGQAVKASDSGVVLYSGSLKGLGAVIMIDHGDFITVYGNLASVRVASGAKVSKGQTVGTLGRDSITKEPNLYFEVRKGVNYVNPANYL</sequence>
<evidence type="ECO:0000313" key="7">
    <source>
        <dbReference type="Proteomes" id="UP000002072"/>
    </source>
</evidence>
<organism evidence="6 7">
    <name type="scientific">Streptobacillus moniliformis (strain ATCC 14647 / DSM 12112 / NCTC 10651 / 9901)</name>
    <dbReference type="NCBI Taxonomy" id="519441"/>
    <lineage>
        <taxon>Bacteria</taxon>
        <taxon>Fusobacteriati</taxon>
        <taxon>Fusobacteriota</taxon>
        <taxon>Fusobacteriia</taxon>
        <taxon>Fusobacteriales</taxon>
        <taxon>Leptotrichiaceae</taxon>
        <taxon>Streptobacillus</taxon>
    </lineage>
</organism>
<evidence type="ECO:0000256" key="1">
    <source>
        <dbReference type="ARBA" id="ARBA00022729"/>
    </source>
</evidence>
<dbReference type="OrthoDB" id="86386at2"/>
<dbReference type="RefSeq" id="WP_012859367.1">
    <property type="nucleotide sequence ID" value="NC_013515.1"/>
</dbReference>
<feature type="compositionally biased region" description="Polar residues" evidence="3">
    <location>
        <begin position="273"/>
        <end position="282"/>
    </location>
</feature>
<name>D1AVR1_STRM9</name>
<dbReference type="PANTHER" id="PTHR21666:SF289">
    <property type="entry name" value="L-ALA--D-GLU ENDOPEPTIDASE"/>
    <property type="match status" value="1"/>
</dbReference>
<dbReference type="Gene3D" id="2.70.70.10">
    <property type="entry name" value="Glucose Permease (Domain IIA)"/>
    <property type="match status" value="1"/>
</dbReference>
<keyword evidence="2" id="KW-0175">Coiled coil</keyword>
<feature type="chain" id="PRO_5003020167" evidence="4">
    <location>
        <begin position="19"/>
        <end position="420"/>
    </location>
</feature>
<evidence type="ECO:0000259" key="5">
    <source>
        <dbReference type="Pfam" id="PF01551"/>
    </source>
</evidence>
<accession>D1AVR1</accession>
<dbReference type="AlphaFoldDB" id="D1AVR1"/>
<dbReference type="Proteomes" id="UP000002072">
    <property type="component" value="Chromosome"/>
</dbReference>
<feature type="domain" description="M23ase beta-sheet core" evidence="5">
    <location>
        <begin position="324"/>
        <end position="416"/>
    </location>
</feature>
<keyword evidence="1 4" id="KW-0732">Signal</keyword>
<proteinExistence type="predicted"/>
<evidence type="ECO:0000256" key="3">
    <source>
        <dbReference type="SAM" id="MobiDB-lite"/>
    </source>
</evidence>
<dbReference type="GO" id="GO:0004222">
    <property type="term" value="F:metalloendopeptidase activity"/>
    <property type="evidence" value="ECO:0007669"/>
    <property type="project" value="TreeGrafter"/>
</dbReference>
<evidence type="ECO:0000313" key="6">
    <source>
        <dbReference type="EMBL" id="ACZ01821.1"/>
    </source>
</evidence>
<protein>
    <submittedName>
        <fullName evidence="6">Peptidase M23</fullName>
    </submittedName>
</protein>
<feature type="signal peptide" evidence="4">
    <location>
        <begin position="1"/>
        <end position="18"/>
    </location>
</feature>
<dbReference type="Pfam" id="PF01551">
    <property type="entry name" value="Peptidase_M23"/>
    <property type="match status" value="1"/>
</dbReference>
<dbReference type="CDD" id="cd12797">
    <property type="entry name" value="M23_peptidase"/>
    <property type="match status" value="1"/>
</dbReference>
<dbReference type="STRING" id="519441.Smon_1379"/>
<dbReference type="SUPFAM" id="SSF51261">
    <property type="entry name" value="Duplicated hybrid motif"/>
    <property type="match status" value="1"/>
</dbReference>
<evidence type="ECO:0000256" key="2">
    <source>
        <dbReference type="SAM" id="Coils"/>
    </source>
</evidence>
<dbReference type="EMBL" id="CP001779">
    <property type="protein sequence ID" value="ACZ01821.1"/>
    <property type="molecule type" value="Genomic_DNA"/>
</dbReference>
<dbReference type="InterPro" id="IPR016047">
    <property type="entry name" value="M23ase_b-sheet_dom"/>
</dbReference>
<evidence type="ECO:0000256" key="4">
    <source>
        <dbReference type="SAM" id="SignalP"/>
    </source>
</evidence>
<feature type="coiled-coil region" evidence="2">
    <location>
        <begin position="49"/>
        <end position="90"/>
    </location>
</feature>
<dbReference type="KEGG" id="smf:Smon_1379"/>
<dbReference type="HOGENOM" id="CLU_601151_0_0_0"/>
<dbReference type="InterPro" id="IPR011055">
    <property type="entry name" value="Dup_hybrid_motif"/>
</dbReference>